<feature type="chain" id="PRO_5045005402" description="Arabinogalactan endo-beta-1,4-galactanase" evidence="6">
    <location>
        <begin position="19"/>
        <end position="352"/>
    </location>
</feature>
<proteinExistence type="inferred from homology"/>
<gene>
    <name evidence="7" type="ORF">BDW59DRAFT_170842</name>
</gene>
<keyword evidence="4 6" id="KW-0378">Hydrolase</keyword>
<keyword evidence="5 6" id="KW-0326">Glycosidase</keyword>
<dbReference type="Proteomes" id="UP001610335">
    <property type="component" value="Unassembled WGS sequence"/>
</dbReference>
<organism evidence="7 8">
    <name type="scientific">Aspergillus cavernicola</name>
    <dbReference type="NCBI Taxonomy" id="176166"/>
    <lineage>
        <taxon>Eukaryota</taxon>
        <taxon>Fungi</taxon>
        <taxon>Dikarya</taxon>
        <taxon>Ascomycota</taxon>
        <taxon>Pezizomycotina</taxon>
        <taxon>Eurotiomycetes</taxon>
        <taxon>Eurotiomycetidae</taxon>
        <taxon>Eurotiales</taxon>
        <taxon>Aspergillaceae</taxon>
        <taxon>Aspergillus</taxon>
        <taxon>Aspergillus subgen. Nidulantes</taxon>
    </lineage>
</organism>
<dbReference type="EC" id="3.2.1.89" evidence="3 6"/>
<name>A0ABR4ILW0_9EURO</name>
<evidence type="ECO:0000313" key="8">
    <source>
        <dbReference type="Proteomes" id="UP001610335"/>
    </source>
</evidence>
<evidence type="ECO:0000256" key="2">
    <source>
        <dbReference type="ARBA" id="ARBA00010687"/>
    </source>
</evidence>
<dbReference type="PANTHER" id="PTHR34983:SF1">
    <property type="entry name" value="ARABINOGALACTAN ENDO-BETA-1,4-GALACTANASE A"/>
    <property type="match status" value="1"/>
</dbReference>
<comment type="catalytic activity">
    <reaction evidence="1 6">
        <text>The enzyme specifically hydrolyzes (1-&gt;4)-beta-D-galactosidic linkages in type I arabinogalactans.</text>
        <dbReference type="EC" id="3.2.1.89"/>
    </reaction>
</comment>
<evidence type="ECO:0000313" key="7">
    <source>
        <dbReference type="EMBL" id="KAL2828720.1"/>
    </source>
</evidence>
<sequence length="352" mass="38715">MILPTLLSLSALFINTNAALTYRGADISSLLIEEDAGVAYKNLNGQAQSLETILADNGVNSIRQRIWVNPNDGSYDLEYNLELAQRVQAAGMSIYLDLHLSDTWADPNNQDTPSTWSSTDIDTLTWQVYNYTLEVCNTFAANNIDVEIVSIGNEIRNGLTWPLGSTDNYGNIASILHSGAWGVKDSDLASTPQIMIHLDNGWDWDAQKYFYDTVLASGSLVSSDFDLIGVSYYPFYNDAATLESLGSSLSNIQATYGKDVLVVETNWPVSCPDSEYEFPSDLQGIPYSVDGQRTFLQELAGVLEGVTGGLGIYYWEPAWVDNAGLGSSCYDNLMVDWETQTVRESVSVFGEI</sequence>
<dbReference type="GO" id="GO:0016787">
    <property type="term" value="F:hydrolase activity"/>
    <property type="evidence" value="ECO:0007669"/>
    <property type="project" value="UniProtKB-KW"/>
</dbReference>
<comment type="similarity">
    <text evidence="2 6">Belongs to the glycosyl hydrolase 53 family.</text>
</comment>
<dbReference type="EMBL" id="JBFXLS010000019">
    <property type="protein sequence ID" value="KAL2828720.1"/>
    <property type="molecule type" value="Genomic_DNA"/>
</dbReference>
<evidence type="ECO:0000256" key="1">
    <source>
        <dbReference type="ARBA" id="ARBA00001695"/>
    </source>
</evidence>
<feature type="signal peptide" evidence="6">
    <location>
        <begin position="1"/>
        <end position="18"/>
    </location>
</feature>
<evidence type="ECO:0000256" key="6">
    <source>
        <dbReference type="RuleBase" id="RU361192"/>
    </source>
</evidence>
<dbReference type="SUPFAM" id="SSF51445">
    <property type="entry name" value="(Trans)glycosidases"/>
    <property type="match status" value="1"/>
</dbReference>
<dbReference type="InterPro" id="IPR017853">
    <property type="entry name" value="GH"/>
</dbReference>
<dbReference type="Gene3D" id="3.20.20.80">
    <property type="entry name" value="Glycosidases"/>
    <property type="match status" value="1"/>
</dbReference>
<accession>A0ABR4ILW0</accession>
<comment type="caution">
    <text evidence="7">The sequence shown here is derived from an EMBL/GenBank/DDBJ whole genome shotgun (WGS) entry which is preliminary data.</text>
</comment>
<evidence type="ECO:0000256" key="5">
    <source>
        <dbReference type="ARBA" id="ARBA00023295"/>
    </source>
</evidence>
<keyword evidence="6" id="KW-0732">Signal</keyword>
<dbReference type="Pfam" id="PF07745">
    <property type="entry name" value="Glyco_hydro_53"/>
    <property type="match status" value="1"/>
</dbReference>
<evidence type="ECO:0000256" key="4">
    <source>
        <dbReference type="ARBA" id="ARBA00022801"/>
    </source>
</evidence>
<protein>
    <recommendedName>
        <fullName evidence="3 6">Arabinogalactan endo-beta-1,4-galactanase</fullName>
        <ecNumber evidence="3 6">3.2.1.89</ecNumber>
    </recommendedName>
</protein>
<dbReference type="PANTHER" id="PTHR34983">
    <property type="entry name" value="ARABINOGALACTAN ENDO-BETA-1,4-GALACTANASE A"/>
    <property type="match status" value="1"/>
</dbReference>
<dbReference type="InterPro" id="IPR011683">
    <property type="entry name" value="Glyco_hydro_53"/>
</dbReference>
<reference evidence="7 8" key="1">
    <citation type="submission" date="2024-07" db="EMBL/GenBank/DDBJ databases">
        <title>Section-level genome sequencing and comparative genomics of Aspergillus sections Usti and Cavernicolus.</title>
        <authorList>
            <consortium name="Lawrence Berkeley National Laboratory"/>
            <person name="Nybo J.L."/>
            <person name="Vesth T.C."/>
            <person name="Theobald S."/>
            <person name="Frisvad J.C."/>
            <person name="Larsen T.O."/>
            <person name="Kjaerboelling I."/>
            <person name="Rothschild-Mancinelli K."/>
            <person name="Lyhne E.K."/>
            <person name="Kogle M.E."/>
            <person name="Barry K."/>
            <person name="Clum A."/>
            <person name="Na H."/>
            <person name="Ledsgaard L."/>
            <person name="Lin J."/>
            <person name="Lipzen A."/>
            <person name="Kuo A."/>
            <person name="Riley R."/>
            <person name="Mondo S."/>
            <person name="LaButti K."/>
            <person name="Haridas S."/>
            <person name="Pangalinan J."/>
            <person name="Salamov A.A."/>
            <person name="Simmons B.A."/>
            <person name="Magnuson J.K."/>
            <person name="Chen J."/>
            <person name="Drula E."/>
            <person name="Henrissat B."/>
            <person name="Wiebenga A."/>
            <person name="Lubbers R.J."/>
            <person name="Gomes A.C."/>
            <person name="Makela M.R."/>
            <person name="Stajich J."/>
            <person name="Grigoriev I.V."/>
            <person name="Mortensen U.H."/>
            <person name="De vries R.P."/>
            <person name="Baker S.E."/>
            <person name="Andersen M.R."/>
        </authorList>
    </citation>
    <scope>NUCLEOTIDE SEQUENCE [LARGE SCALE GENOMIC DNA]</scope>
    <source>
        <strain evidence="7 8">CBS 600.67</strain>
    </source>
</reference>
<evidence type="ECO:0000256" key="3">
    <source>
        <dbReference type="ARBA" id="ARBA00012556"/>
    </source>
</evidence>
<keyword evidence="8" id="KW-1185">Reference proteome</keyword>